<protein>
    <submittedName>
        <fullName evidence="8">Threonine dehydrogenase and related Zn-dependent dehydrogenases</fullName>
    </submittedName>
</protein>
<keyword evidence="5" id="KW-0560">Oxidoreductase</keyword>
<dbReference type="PANTHER" id="PTHR43350:SF2">
    <property type="entry name" value="GROES-LIKE ZINC-BINDING ALCOHOL DEHYDROGENASE FAMILY PROTEIN"/>
    <property type="match status" value="1"/>
</dbReference>
<feature type="domain" description="Alcohol dehydrogenase-like N-terminal" evidence="7">
    <location>
        <begin position="22"/>
        <end position="129"/>
    </location>
</feature>
<dbReference type="InterPro" id="IPR036291">
    <property type="entry name" value="NAD(P)-bd_dom_sf"/>
</dbReference>
<dbReference type="SUPFAM" id="SSF50129">
    <property type="entry name" value="GroES-like"/>
    <property type="match status" value="1"/>
</dbReference>
<proteinExistence type="inferred from homology"/>
<dbReference type="SUPFAM" id="SSF51735">
    <property type="entry name" value="NAD(P)-binding Rossmann-fold domains"/>
    <property type="match status" value="1"/>
</dbReference>
<sequence>MKAVCFDDKLEFVKDYPVPEPGEDEALIRVNLAGICNTDLEIRKGYSGVKGIIGHEFVGVVEKINGRDRGLTGRRVVGEINCGCGLCSYCLRGLKNHCPDRRVLGIVDKDGAMAEYITLPVRNLLEVPESITDEEAVFTEPLAAAFEITRGVHIKPTDKILVMGDGKLGLLCCLVLNLLHPDLSLVGKHENKLKIAGGQNVKTILPDNLETGKNYDTVVESTGSADGFEMALKLVRPGGTIVLKSTVAEGRKINLAPVVIDEITVVGSRCGPFEPALRALERKSIDVRPLITGIFTFDRAKEAFEKAEEKGSLKVIIDFR</sequence>
<gene>
    <name evidence="8" type="ORF">MNBD_NITROSPIRAE02-1328</name>
</gene>
<name>A0A3B1D4J1_9ZZZZ</name>
<feature type="domain" description="Alcohol dehydrogenase-like C-terminal" evidence="6">
    <location>
        <begin position="211"/>
        <end position="273"/>
    </location>
</feature>
<comment type="cofactor">
    <cofactor evidence="1">
        <name>Zn(2+)</name>
        <dbReference type="ChEBI" id="CHEBI:29105"/>
    </cofactor>
</comment>
<evidence type="ECO:0000256" key="5">
    <source>
        <dbReference type="ARBA" id="ARBA00023002"/>
    </source>
</evidence>
<comment type="similarity">
    <text evidence="2">Belongs to the zinc-containing alcohol dehydrogenase family.</text>
</comment>
<dbReference type="Gene3D" id="3.90.180.10">
    <property type="entry name" value="Medium-chain alcohol dehydrogenases, catalytic domain"/>
    <property type="match status" value="1"/>
</dbReference>
<dbReference type="InterPro" id="IPR011032">
    <property type="entry name" value="GroES-like_sf"/>
</dbReference>
<organism evidence="8">
    <name type="scientific">hydrothermal vent metagenome</name>
    <dbReference type="NCBI Taxonomy" id="652676"/>
    <lineage>
        <taxon>unclassified sequences</taxon>
        <taxon>metagenomes</taxon>
        <taxon>ecological metagenomes</taxon>
    </lineage>
</organism>
<dbReference type="Pfam" id="PF08240">
    <property type="entry name" value="ADH_N"/>
    <property type="match status" value="1"/>
</dbReference>
<evidence type="ECO:0000256" key="4">
    <source>
        <dbReference type="ARBA" id="ARBA00022833"/>
    </source>
</evidence>
<dbReference type="Gene3D" id="3.40.50.720">
    <property type="entry name" value="NAD(P)-binding Rossmann-like Domain"/>
    <property type="match status" value="1"/>
</dbReference>
<dbReference type="EMBL" id="UOGH01000181">
    <property type="protein sequence ID" value="VAX30908.1"/>
    <property type="molecule type" value="Genomic_DNA"/>
</dbReference>
<dbReference type="InterPro" id="IPR013154">
    <property type="entry name" value="ADH-like_N"/>
</dbReference>
<evidence type="ECO:0000256" key="1">
    <source>
        <dbReference type="ARBA" id="ARBA00001947"/>
    </source>
</evidence>
<dbReference type="PANTHER" id="PTHR43350">
    <property type="entry name" value="NAD-DEPENDENT ALCOHOL DEHYDROGENASE"/>
    <property type="match status" value="1"/>
</dbReference>
<dbReference type="AlphaFoldDB" id="A0A3B1D4J1"/>
<dbReference type="InterPro" id="IPR013149">
    <property type="entry name" value="ADH-like_C"/>
</dbReference>
<evidence type="ECO:0000313" key="8">
    <source>
        <dbReference type="EMBL" id="VAX30908.1"/>
    </source>
</evidence>
<keyword evidence="3" id="KW-0479">Metal-binding</keyword>
<evidence type="ECO:0000259" key="6">
    <source>
        <dbReference type="Pfam" id="PF00107"/>
    </source>
</evidence>
<evidence type="ECO:0000259" key="7">
    <source>
        <dbReference type="Pfam" id="PF08240"/>
    </source>
</evidence>
<evidence type="ECO:0000256" key="2">
    <source>
        <dbReference type="ARBA" id="ARBA00008072"/>
    </source>
</evidence>
<dbReference type="CDD" id="cd08242">
    <property type="entry name" value="MDR_like"/>
    <property type="match status" value="1"/>
</dbReference>
<dbReference type="GO" id="GO:0046872">
    <property type="term" value="F:metal ion binding"/>
    <property type="evidence" value="ECO:0007669"/>
    <property type="project" value="UniProtKB-KW"/>
</dbReference>
<evidence type="ECO:0000256" key="3">
    <source>
        <dbReference type="ARBA" id="ARBA00022723"/>
    </source>
</evidence>
<reference evidence="8" key="1">
    <citation type="submission" date="2018-06" db="EMBL/GenBank/DDBJ databases">
        <authorList>
            <person name="Zhirakovskaya E."/>
        </authorList>
    </citation>
    <scope>NUCLEOTIDE SEQUENCE</scope>
</reference>
<dbReference type="GO" id="GO:0016491">
    <property type="term" value="F:oxidoreductase activity"/>
    <property type="evidence" value="ECO:0007669"/>
    <property type="project" value="UniProtKB-KW"/>
</dbReference>
<dbReference type="Pfam" id="PF00107">
    <property type="entry name" value="ADH_zinc_N"/>
    <property type="match status" value="1"/>
</dbReference>
<accession>A0A3B1D4J1</accession>
<keyword evidence="4" id="KW-0862">Zinc</keyword>